<dbReference type="Proteomes" id="UP001177003">
    <property type="component" value="Chromosome 5"/>
</dbReference>
<feature type="region of interest" description="Disordered" evidence="1">
    <location>
        <begin position="177"/>
        <end position="204"/>
    </location>
</feature>
<keyword evidence="3" id="KW-1185">Reference proteome</keyword>
<gene>
    <name evidence="2" type="ORF">LSALG_LOCUS24405</name>
</gene>
<dbReference type="PANTHER" id="PTHR34427">
    <property type="entry name" value="DUF4283 DOMAIN PROTEIN"/>
    <property type="match status" value="1"/>
</dbReference>
<proteinExistence type="predicted"/>
<evidence type="ECO:0000313" key="2">
    <source>
        <dbReference type="EMBL" id="CAI9284908.1"/>
    </source>
</evidence>
<evidence type="ECO:0008006" key="4">
    <source>
        <dbReference type="Google" id="ProtNLM"/>
    </source>
</evidence>
<dbReference type="PANTHER" id="PTHR34427:SF5">
    <property type="entry name" value="DUF4283 DOMAIN-CONTAINING PROTEIN"/>
    <property type="match status" value="1"/>
</dbReference>
<name>A0AA36E780_LACSI</name>
<protein>
    <recommendedName>
        <fullName evidence="4">DUF4283 domain-containing protein</fullName>
    </recommendedName>
</protein>
<accession>A0AA36E780</accession>
<organism evidence="2 3">
    <name type="scientific">Lactuca saligna</name>
    <name type="common">Willowleaf lettuce</name>
    <dbReference type="NCBI Taxonomy" id="75948"/>
    <lineage>
        <taxon>Eukaryota</taxon>
        <taxon>Viridiplantae</taxon>
        <taxon>Streptophyta</taxon>
        <taxon>Embryophyta</taxon>
        <taxon>Tracheophyta</taxon>
        <taxon>Spermatophyta</taxon>
        <taxon>Magnoliopsida</taxon>
        <taxon>eudicotyledons</taxon>
        <taxon>Gunneridae</taxon>
        <taxon>Pentapetalae</taxon>
        <taxon>asterids</taxon>
        <taxon>campanulids</taxon>
        <taxon>Asterales</taxon>
        <taxon>Asteraceae</taxon>
        <taxon>Cichorioideae</taxon>
        <taxon>Cichorieae</taxon>
        <taxon>Lactucinae</taxon>
        <taxon>Lactuca</taxon>
    </lineage>
</organism>
<dbReference type="AlphaFoldDB" id="A0AA36E780"/>
<reference evidence="2" key="1">
    <citation type="submission" date="2023-04" db="EMBL/GenBank/DDBJ databases">
        <authorList>
            <person name="Vijverberg K."/>
            <person name="Xiong W."/>
            <person name="Schranz E."/>
        </authorList>
    </citation>
    <scope>NUCLEOTIDE SEQUENCE</scope>
</reference>
<dbReference type="EMBL" id="OX465081">
    <property type="protein sequence ID" value="CAI9284908.1"/>
    <property type="molecule type" value="Genomic_DNA"/>
</dbReference>
<evidence type="ECO:0000256" key="1">
    <source>
        <dbReference type="SAM" id="MobiDB-lite"/>
    </source>
</evidence>
<evidence type="ECO:0000313" key="3">
    <source>
        <dbReference type="Proteomes" id="UP001177003"/>
    </source>
</evidence>
<sequence length="204" mass="23514">MKVRAFIEVEGYPKIVMRYLGGLKMLVEFETITEKEQVLTEDERIWKPQFKELYQWDPKENFTERIASILIFGVPQHAWCEEVFLTITKSWGKVIILDECPTENINMAYGRVGILTSYLGFISESSSIVVDKVKYGIIVMEDILESNKLSPVIASNDLITSPTRNMWEQFYDPIKEEDEDEEGISNSDVEGCNWSPKSAPSKLR</sequence>